<name>A0A9Q0KIL0_9MAGN</name>
<protein>
    <submittedName>
        <fullName evidence="1">Uncharacterized protein</fullName>
    </submittedName>
</protein>
<keyword evidence="2" id="KW-1185">Reference proteome</keyword>
<accession>A0A9Q0KIL0</accession>
<gene>
    <name evidence="1" type="ORF">NE237_004263</name>
</gene>
<dbReference type="Proteomes" id="UP001141806">
    <property type="component" value="Unassembled WGS sequence"/>
</dbReference>
<comment type="caution">
    <text evidence="1">The sequence shown here is derived from an EMBL/GenBank/DDBJ whole genome shotgun (WGS) entry which is preliminary data.</text>
</comment>
<proteinExistence type="predicted"/>
<evidence type="ECO:0000313" key="2">
    <source>
        <dbReference type="Proteomes" id="UP001141806"/>
    </source>
</evidence>
<dbReference type="AlphaFoldDB" id="A0A9Q0KIL0"/>
<reference evidence="1" key="1">
    <citation type="journal article" date="2023" name="Plant J.">
        <title>The genome of the king protea, Protea cynaroides.</title>
        <authorList>
            <person name="Chang J."/>
            <person name="Duong T.A."/>
            <person name="Schoeman C."/>
            <person name="Ma X."/>
            <person name="Roodt D."/>
            <person name="Barker N."/>
            <person name="Li Z."/>
            <person name="Van de Peer Y."/>
            <person name="Mizrachi E."/>
        </authorList>
    </citation>
    <scope>NUCLEOTIDE SEQUENCE</scope>
    <source>
        <tissue evidence="1">Young leaves</tissue>
    </source>
</reference>
<sequence>MDGLAYSQLGVTVGLLSMDVVGLPAARFEVLPISYAMVASLPMSQAGSRVYEGDVSIAKSEVRSVLRDRPDVSKMVLLPVFDVHVLEGREVVLPAGGSSVLNGSVEGLAGTGISNLWQCARPNVSSLVMLQMNSSSVERSVAVGFSDLWQSFHLNVSRMMV</sequence>
<organism evidence="1 2">
    <name type="scientific">Protea cynaroides</name>
    <dbReference type="NCBI Taxonomy" id="273540"/>
    <lineage>
        <taxon>Eukaryota</taxon>
        <taxon>Viridiplantae</taxon>
        <taxon>Streptophyta</taxon>
        <taxon>Embryophyta</taxon>
        <taxon>Tracheophyta</taxon>
        <taxon>Spermatophyta</taxon>
        <taxon>Magnoliopsida</taxon>
        <taxon>Proteales</taxon>
        <taxon>Proteaceae</taxon>
        <taxon>Protea</taxon>
    </lineage>
</organism>
<dbReference type="EMBL" id="JAMYWD010000005">
    <property type="protein sequence ID" value="KAJ4971164.1"/>
    <property type="molecule type" value="Genomic_DNA"/>
</dbReference>
<evidence type="ECO:0000313" key="1">
    <source>
        <dbReference type="EMBL" id="KAJ4971164.1"/>
    </source>
</evidence>